<dbReference type="GO" id="GO:0055085">
    <property type="term" value="P:transmembrane transport"/>
    <property type="evidence" value="ECO:0007669"/>
    <property type="project" value="InterPro"/>
</dbReference>
<dbReference type="PROSITE" id="PS50928">
    <property type="entry name" value="ABC_TM1"/>
    <property type="match status" value="1"/>
</dbReference>
<dbReference type="EMBL" id="DXDD01000097">
    <property type="protein sequence ID" value="HIY60542.1"/>
    <property type="molecule type" value="Genomic_DNA"/>
</dbReference>
<keyword evidence="5 7" id="KW-1133">Transmembrane helix</keyword>
<feature type="transmembrane region" description="Helical" evidence="7">
    <location>
        <begin position="88"/>
        <end position="113"/>
    </location>
</feature>
<dbReference type="Pfam" id="PF00528">
    <property type="entry name" value="BPD_transp_1"/>
    <property type="match status" value="1"/>
</dbReference>
<keyword evidence="6 7" id="KW-0472">Membrane</keyword>
<evidence type="ECO:0000256" key="2">
    <source>
        <dbReference type="ARBA" id="ARBA00022448"/>
    </source>
</evidence>
<evidence type="ECO:0000256" key="5">
    <source>
        <dbReference type="ARBA" id="ARBA00022989"/>
    </source>
</evidence>
<dbReference type="Proteomes" id="UP000824007">
    <property type="component" value="Unassembled WGS sequence"/>
</dbReference>
<comment type="caution">
    <text evidence="9">The sequence shown here is derived from an EMBL/GenBank/DDBJ whole genome shotgun (WGS) entry which is preliminary data.</text>
</comment>
<evidence type="ECO:0000256" key="6">
    <source>
        <dbReference type="ARBA" id="ARBA00023136"/>
    </source>
</evidence>
<protein>
    <submittedName>
        <fullName evidence="9">Carbohydrate ABC transporter permease</fullName>
    </submittedName>
</protein>
<feature type="transmembrane region" description="Helical" evidence="7">
    <location>
        <begin position="27"/>
        <end position="49"/>
    </location>
</feature>
<evidence type="ECO:0000256" key="1">
    <source>
        <dbReference type="ARBA" id="ARBA00004651"/>
    </source>
</evidence>
<sequence>MKKGNENRTSIILDVEMRQKKAKIIQAFLVIFFIIVSMAFFLPILWMMISSFKGTQEFMQVPPTLLPEHFDLGKIGRVWAKGKLSRTYLVTFVMVAGDVAFSLFCCGLGGYVLSRLKPAGTKAALAVVLWSMMMPSNLGMVPLFINLTNGIFGISMMDTYLPLWIMQGGNAFNTLLFKSFFDGISKTYLEAARVDGGSELTIFWKIIMPLSKPVFMSVAIFTVVGGWGSFLWPSLILKNRELHPIGLALLNMEKTLPIDEYLMLLIFAIVPPILFFILFQKYIMEGVSVGGIKG</sequence>
<keyword evidence="2 7" id="KW-0813">Transport</keyword>
<reference evidence="9" key="1">
    <citation type="journal article" date="2021" name="PeerJ">
        <title>Extensive microbial diversity within the chicken gut microbiome revealed by metagenomics and culture.</title>
        <authorList>
            <person name="Gilroy R."/>
            <person name="Ravi A."/>
            <person name="Getino M."/>
            <person name="Pursley I."/>
            <person name="Horton D.L."/>
            <person name="Alikhan N.F."/>
            <person name="Baker D."/>
            <person name="Gharbi K."/>
            <person name="Hall N."/>
            <person name="Watson M."/>
            <person name="Adriaenssens E.M."/>
            <person name="Foster-Nyarko E."/>
            <person name="Jarju S."/>
            <person name="Secka A."/>
            <person name="Antonio M."/>
            <person name="Oren A."/>
            <person name="Chaudhuri R.R."/>
            <person name="La Ragione R."/>
            <person name="Hildebrand F."/>
            <person name="Pallen M.J."/>
        </authorList>
    </citation>
    <scope>NUCLEOTIDE SEQUENCE</scope>
    <source>
        <strain evidence="9">ChiSxjej3B15-24422</strain>
    </source>
</reference>
<dbReference type="SUPFAM" id="SSF161098">
    <property type="entry name" value="MetI-like"/>
    <property type="match status" value="1"/>
</dbReference>
<evidence type="ECO:0000259" key="8">
    <source>
        <dbReference type="PROSITE" id="PS50928"/>
    </source>
</evidence>
<dbReference type="PANTHER" id="PTHR43744">
    <property type="entry name" value="ABC TRANSPORTER PERMEASE PROTEIN MG189-RELATED-RELATED"/>
    <property type="match status" value="1"/>
</dbReference>
<keyword evidence="4 7" id="KW-0812">Transmembrane</keyword>
<comment type="similarity">
    <text evidence="7">Belongs to the binding-protein-dependent transport system permease family.</text>
</comment>
<keyword evidence="3" id="KW-1003">Cell membrane</keyword>
<comment type="subcellular location">
    <subcellularLocation>
        <location evidence="1 7">Cell membrane</location>
        <topology evidence="1 7">Multi-pass membrane protein</topology>
    </subcellularLocation>
</comment>
<evidence type="ECO:0000256" key="3">
    <source>
        <dbReference type="ARBA" id="ARBA00022475"/>
    </source>
</evidence>
<dbReference type="InterPro" id="IPR035906">
    <property type="entry name" value="MetI-like_sf"/>
</dbReference>
<feature type="transmembrane region" description="Helical" evidence="7">
    <location>
        <begin position="125"/>
        <end position="147"/>
    </location>
</feature>
<dbReference type="GO" id="GO:0005886">
    <property type="term" value="C:plasma membrane"/>
    <property type="evidence" value="ECO:0007669"/>
    <property type="project" value="UniProtKB-SubCell"/>
</dbReference>
<feature type="domain" description="ABC transmembrane type-1" evidence="8">
    <location>
        <begin position="88"/>
        <end position="279"/>
    </location>
</feature>
<accession>A0A9D1YSV1</accession>
<reference evidence="9" key="2">
    <citation type="submission" date="2021-04" db="EMBL/GenBank/DDBJ databases">
        <authorList>
            <person name="Gilroy R."/>
        </authorList>
    </citation>
    <scope>NUCLEOTIDE SEQUENCE</scope>
    <source>
        <strain evidence="9">ChiSxjej3B15-24422</strain>
    </source>
</reference>
<name>A0A9D1YSV1_9FIRM</name>
<feature type="transmembrane region" description="Helical" evidence="7">
    <location>
        <begin position="214"/>
        <end position="232"/>
    </location>
</feature>
<evidence type="ECO:0000256" key="7">
    <source>
        <dbReference type="RuleBase" id="RU363032"/>
    </source>
</evidence>
<dbReference type="CDD" id="cd06261">
    <property type="entry name" value="TM_PBP2"/>
    <property type="match status" value="1"/>
</dbReference>
<dbReference type="Gene3D" id="1.10.3720.10">
    <property type="entry name" value="MetI-like"/>
    <property type="match status" value="1"/>
</dbReference>
<dbReference type="InterPro" id="IPR000515">
    <property type="entry name" value="MetI-like"/>
</dbReference>
<evidence type="ECO:0000256" key="4">
    <source>
        <dbReference type="ARBA" id="ARBA00022692"/>
    </source>
</evidence>
<dbReference type="AlphaFoldDB" id="A0A9D1YSV1"/>
<proteinExistence type="inferred from homology"/>
<gene>
    <name evidence="9" type="ORF">H9831_07695</name>
</gene>
<organism evidence="9 10">
    <name type="scientific">Candidatus Eisenbergiella pullistercoris</name>
    <dbReference type="NCBI Taxonomy" id="2838555"/>
    <lineage>
        <taxon>Bacteria</taxon>
        <taxon>Bacillati</taxon>
        <taxon>Bacillota</taxon>
        <taxon>Clostridia</taxon>
        <taxon>Lachnospirales</taxon>
        <taxon>Lachnospiraceae</taxon>
        <taxon>Eisenbergiella</taxon>
    </lineage>
</organism>
<dbReference type="PANTHER" id="PTHR43744:SF6">
    <property type="entry name" value="ABC TRANSPORTER PERMEASE PROTEIN YESQ-RELATED"/>
    <property type="match status" value="1"/>
</dbReference>
<evidence type="ECO:0000313" key="9">
    <source>
        <dbReference type="EMBL" id="HIY60542.1"/>
    </source>
</evidence>
<feature type="transmembrane region" description="Helical" evidence="7">
    <location>
        <begin position="159"/>
        <end position="177"/>
    </location>
</feature>
<feature type="transmembrane region" description="Helical" evidence="7">
    <location>
        <begin position="261"/>
        <end position="279"/>
    </location>
</feature>
<evidence type="ECO:0000313" key="10">
    <source>
        <dbReference type="Proteomes" id="UP000824007"/>
    </source>
</evidence>